<dbReference type="EMBL" id="MZ130493">
    <property type="protein sequence ID" value="QWM90797.2"/>
    <property type="molecule type" value="Genomic_DNA"/>
</dbReference>
<keyword evidence="2" id="KW-1185">Reference proteome</keyword>
<evidence type="ECO:0000313" key="1">
    <source>
        <dbReference type="EMBL" id="QWM90797.2"/>
    </source>
</evidence>
<proteinExistence type="predicted"/>
<reference evidence="1 2" key="1">
    <citation type="submission" date="2021-04" db="EMBL/GenBank/DDBJ databases">
        <authorList>
            <person name="Shkoporov A.N."/>
            <person name="Stockdale S.R."/>
            <person name="Guerin E."/>
            <person name="Ross R.P."/>
            <person name="Hill C."/>
        </authorList>
    </citation>
    <scope>NUCLEOTIDE SEQUENCE [LARGE SCALE GENOMIC DNA]</scope>
    <source>
        <strain evidence="2">cr105_1</strain>
    </source>
</reference>
<gene>
    <name evidence="1" type="primary">gp_72827</name>
</gene>
<dbReference type="Proteomes" id="UP000827483">
    <property type="component" value="Segment"/>
</dbReference>
<protein>
    <submittedName>
        <fullName evidence="1">Uncharacterized protein</fullName>
    </submittedName>
</protein>
<organism evidence="1 2">
    <name type="scientific">uncultured phage cr105_1</name>
    <dbReference type="NCBI Taxonomy" id="2986415"/>
    <lineage>
        <taxon>Viruses</taxon>
        <taxon>Duplodnaviria</taxon>
        <taxon>Heunggongvirae</taxon>
        <taxon>Uroviricota</taxon>
        <taxon>Caudoviricetes</taxon>
        <taxon>Crassvirales</taxon>
        <taxon>Suoliviridae</taxon>
        <taxon>Loutivirinae</taxon>
        <taxon>Buchavirus</taxon>
        <taxon>Buchavirus intestinalis</taxon>
    </lineage>
</organism>
<sequence length="232" mass="26187">MNNRTAHIQFKVILDKNAQGVAYGGSPAFLPEEIDIFLNQAQNEIISNKISGNNVLKQGFEGSLQSISELDALVRTDENIFANNSTYNEFVIDDIHDGGRRVTILSAVIMFKGSSTNCLIVDHQNANLFKQTYNNIPWVEVPVATLEDNRMKIYVDPVMQISDSFKPSSNKYAVNITYIKRPKQFDYTQLDEELDLPEDVMNEVINRAVVIALENIESPRTSTKLQLNQLSE</sequence>
<evidence type="ECO:0000313" key="2">
    <source>
        <dbReference type="Proteomes" id="UP000827483"/>
    </source>
</evidence>
<name>A0AAE7RXU0_9CAUD</name>
<accession>A0AAE7RXU0</accession>